<dbReference type="EMBL" id="LAZR01000252">
    <property type="protein sequence ID" value="KKN79097.1"/>
    <property type="molecule type" value="Genomic_DNA"/>
</dbReference>
<organism evidence="2">
    <name type="scientific">marine sediment metagenome</name>
    <dbReference type="NCBI Taxonomy" id="412755"/>
    <lineage>
        <taxon>unclassified sequences</taxon>
        <taxon>metagenomes</taxon>
        <taxon>ecological metagenomes</taxon>
    </lineage>
</organism>
<feature type="region of interest" description="Disordered" evidence="1">
    <location>
        <begin position="31"/>
        <end position="56"/>
    </location>
</feature>
<protein>
    <submittedName>
        <fullName evidence="2">Uncharacterized protein</fullName>
    </submittedName>
</protein>
<feature type="compositionally biased region" description="Basic and acidic residues" evidence="1">
    <location>
        <begin position="31"/>
        <end position="46"/>
    </location>
</feature>
<evidence type="ECO:0000313" key="2">
    <source>
        <dbReference type="EMBL" id="KKN79097.1"/>
    </source>
</evidence>
<proteinExistence type="predicted"/>
<sequence length="56" mass="6606">MNMEKLTVKVISGKSDRRMIVTHWRDKSGVKRSETLHQRHNNESHKWYSKHGGGMD</sequence>
<evidence type="ECO:0000256" key="1">
    <source>
        <dbReference type="SAM" id="MobiDB-lite"/>
    </source>
</evidence>
<name>A0A0F9TVW2_9ZZZZ</name>
<reference evidence="2" key="1">
    <citation type="journal article" date="2015" name="Nature">
        <title>Complex archaea that bridge the gap between prokaryotes and eukaryotes.</title>
        <authorList>
            <person name="Spang A."/>
            <person name="Saw J.H."/>
            <person name="Jorgensen S.L."/>
            <person name="Zaremba-Niedzwiedzka K."/>
            <person name="Martijn J."/>
            <person name="Lind A.E."/>
            <person name="van Eijk R."/>
            <person name="Schleper C."/>
            <person name="Guy L."/>
            <person name="Ettema T.J."/>
        </authorList>
    </citation>
    <scope>NUCLEOTIDE SEQUENCE</scope>
</reference>
<accession>A0A0F9TVW2</accession>
<gene>
    <name evidence="2" type="ORF">LCGC14_0342850</name>
</gene>
<comment type="caution">
    <text evidence="2">The sequence shown here is derived from an EMBL/GenBank/DDBJ whole genome shotgun (WGS) entry which is preliminary data.</text>
</comment>
<dbReference type="AlphaFoldDB" id="A0A0F9TVW2"/>